<dbReference type="AlphaFoldDB" id="A0AAD9QSU1"/>
<dbReference type="Proteomes" id="UP001249851">
    <property type="component" value="Unassembled WGS sequence"/>
</dbReference>
<evidence type="ECO:0000313" key="2">
    <source>
        <dbReference type="Proteomes" id="UP001249851"/>
    </source>
</evidence>
<name>A0AAD9QSU1_ACRCE</name>
<sequence>MEHRLTCLNKTSEARLDPQIESMRQINVADIPSINKRQTIGLNKSVTSPWRRLLKSSRYS</sequence>
<reference evidence="1" key="1">
    <citation type="journal article" date="2023" name="G3 (Bethesda)">
        <title>Whole genome assembly and annotation of the endangered Caribbean coral Acropora cervicornis.</title>
        <authorList>
            <person name="Selwyn J.D."/>
            <person name="Vollmer S.V."/>
        </authorList>
    </citation>
    <scope>NUCLEOTIDE SEQUENCE</scope>
    <source>
        <strain evidence="1">K2</strain>
    </source>
</reference>
<organism evidence="1 2">
    <name type="scientific">Acropora cervicornis</name>
    <name type="common">Staghorn coral</name>
    <dbReference type="NCBI Taxonomy" id="6130"/>
    <lineage>
        <taxon>Eukaryota</taxon>
        <taxon>Metazoa</taxon>
        <taxon>Cnidaria</taxon>
        <taxon>Anthozoa</taxon>
        <taxon>Hexacorallia</taxon>
        <taxon>Scleractinia</taxon>
        <taxon>Astrocoeniina</taxon>
        <taxon>Acroporidae</taxon>
        <taxon>Acropora</taxon>
    </lineage>
</organism>
<dbReference type="EMBL" id="JARQWQ010000015">
    <property type="protein sequence ID" value="KAK2566902.1"/>
    <property type="molecule type" value="Genomic_DNA"/>
</dbReference>
<proteinExistence type="predicted"/>
<accession>A0AAD9QSU1</accession>
<protein>
    <submittedName>
        <fullName evidence="1">Uncharacterized protein</fullName>
    </submittedName>
</protein>
<reference evidence="1" key="2">
    <citation type="journal article" date="2023" name="Science">
        <title>Genomic signatures of disease resistance in endangered staghorn corals.</title>
        <authorList>
            <person name="Vollmer S.V."/>
            <person name="Selwyn J.D."/>
            <person name="Despard B.A."/>
            <person name="Roesel C.L."/>
        </authorList>
    </citation>
    <scope>NUCLEOTIDE SEQUENCE</scope>
    <source>
        <strain evidence="1">K2</strain>
    </source>
</reference>
<evidence type="ECO:0000313" key="1">
    <source>
        <dbReference type="EMBL" id="KAK2566902.1"/>
    </source>
</evidence>
<comment type="caution">
    <text evidence="1">The sequence shown here is derived from an EMBL/GenBank/DDBJ whole genome shotgun (WGS) entry which is preliminary data.</text>
</comment>
<gene>
    <name evidence="1" type="ORF">P5673_008662</name>
</gene>
<keyword evidence="2" id="KW-1185">Reference proteome</keyword>